<keyword evidence="2" id="KW-1185">Reference proteome</keyword>
<evidence type="ECO:0000313" key="1">
    <source>
        <dbReference type="EMBL" id="KAF7372720.1"/>
    </source>
</evidence>
<sequence length="326" mass="36003">MALTRSATQNLVVCRLPNEMLGAIMEKARRPDLAALCQTSRLLRDIGTPILYRAIELSKDTQVEGFSCTITSSPSLSRLVQVFDMTQFGLNQESVHFIDVLDLAYFPNLATLTMTVRSPTPTLATLVARFVGRHSTITRLVLLQPGAPQGSDPDDIRDLNSLSGLGAFVSFILRQNILSVTLSYAPPDPDEIPLPRSDTTPNEIIVLDISESLTASIILEGIVDHLPHTRGLEIMRFKEPAQISPEETAEIGDYLSKLLFLSNWGLRCHTDCKNAKYERSGDEAILAAWSAACGSLSSITFHGRTWKRLEGSWHILEDESKVVEIL</sequence>
<dbReference type="EMBL" id="JACAZH010000003">
    <property type="protein sequence ID" value="KAF7372720.1"/>
    <property type="molecule type" value="Genomic_DNA"/>
</dbReference>
<dbReference type="Proteomes" id="UP000623467">
    <property type="component" value="Unassembled WGS sequence"/>
</dbReference>
<dbReference type="AlphaFoldDB" id="A0A8H6Z522"/>
<gene>
    <name evidence="1" type="ORF">MSAN_00477300</name>
</gene>
<organism evidence="1 2">
    <name type="scientific">Mycena sanguinolenta</name>
    <dbReference type="NCBI Taxonomy" id="230812"/>
    <lineage>
        <taxon>Eukaryota</taxon>
        <taxon>Fungi</taxon>
        <taxon>Dikarya</taxon>
        <taxon>Basidiomycota</taxon>
        <taxon>Agaricomycotina</taxon>
        <taxon>Agaricomycetes</taxon>
        <taxon>Agaricomycetidae</taxon>
        <taxon>Agaricales</taxon>
        <taxon>Marasmiineae</taxon>
        <taxon>Mycenaceae</taxon>
        <taxon>Mycena</taxon>
    </lineage>
</organism>
<evidence type="ECO:0000313" key="2">
    <source>
        <dbReference type="Proteomes" id="UP000623467"/>
    </source>
</evidence>
<proteinExistence type="predicted"/>
<dbReference type="OrthoDB" id="3019779at2759"/>
<evidence type="ECO:0008006" key="3">
    <source>
        <dbReference type="Google" id="ProtNLM"/>
    </source>
</evidence>
<reference evidence="1" key="1">
    <citation type="submission" date="2020-05" db="EMBL/GenBank/DDBJ databases">
        <title>Mycena genomes resolve the evolution of fungal bioluminescence.</title>
        <authorList>
            <person name="Tsai I.J."/>
        </authorList>
    </citation>
    <scope>NUCLEOTIDE SEQUENCE</scope>
    <source>
        <strain evidence="1">160909Yilan</strain>
    </source>
</reference>
<accession>A0A8H6Z522</accession>
<comment type="caution">
    <text evidence="1">The sequence shown here is derived from an EMBL/GenBank/DDBJ whole genome shotgun (WGS) entry which is preliminary data.</text>
</comment>
<protein>
    <recommendedName>
        <fullName evidence="3">F-box domain-containing protein</fullName>
    </recommendedName>
</protein>
<name>A0A8H6Z522_9AGAR</name>